<protein>
    <submittedName>
        <fullName evidence="13">P-loop containing nucleoside triphosphate hydrolase protein</fullName>
    </submittedName>
</protein>
<dbReference type="InterPro" id="IPR003439">
    <property type="entry name" value="ABC_transporter-like_ATP-bd"/>
</dbReference>
<evidence type="ECO:0000256" key="5">
    <source>
        <dbReference type="ARBA" id="ARBA00022741"/>
    </source>
</evidence>
<feature type="domain" description="ABC transmembrane type-1" evidence="12">
    <location>
        <begin position="50"/>
        <end position="329"/>
    </location>
</feature>
<feature type="transmembrane region" description="Helical" evidence="10">
    <location>
        <begin position="164"/>
        <end position="181"/>
    </location>
</feature>
<feature type="transmembrane region" description="Helical" evidence="10">
    <location>
        <begin position="44"/>
        <end position="70"/>
    </location>
</feature>
<evidence type="ECO:0000256" key="2">
    <source>
        <dbReference type="ARBA" id="ARBA00004308"/>
    </source>
</evidence>
<comment type="caution">
    <text evidence="13">The sequence shown here is derived from an EMBL/GenBank/DDBJ whole genome shotgun (WGS) entry which is preliminary data.</text>
</comment>
<dbReference type="PROSITE" id="PS00211">
    <property type="entry name" value="ABC_TRANSPORTER_1"/>
    <property type="match status" value="2"/>
</dbReference>
<dbReference type="PANTHER" id="PTHR43394">
    <property type="entry name" value="ATP-DEPENDENT PERMEASE MDL1, MITOCHONDRIAL"/>
    <property type="match status" value="1"/>
</dbReference>
<dbReference type="CDD" id="cd18577">
    <property type="entry name" value="ABC_6TM_Pgp_ABCB1_D1_like"/>
    <property type="match status" value="1"/>
</dbReference>
<evidence type="ECO:0000256" key="7">
    <source>
        <dbReference type="ARBA" id="ARBA00022989"/>
    </source>
</evidence>
<keyword evidence="6" id="KW-0067">ATP-binding</keyword>
<evidence type="ECO:0000256" key="3">
    <source>
        <dbReference type="ARBA" id="ARBA00007577"/>
    </source>
</evidence>
<dbReference type="Pfam" id="PF00005">
    <property type="entry name" value="ABC_tran"/>
    <property type="match status" value="2"/>
</dbReference>
<evidence type="ECO:0000313" key="14">
    <source>
        <dbReference type="Proteomes" id="UP000717696"/>
    </source>
</evidence>
<feature type="region of interest" description="Disordered" evidence="9">
    <location>
        <begin position="1"/>
        <end position="25"/>
    </location>
</feature>
<dbReference type="GO" id="GO:0015421">
    <property type="term" value="F:ABC-type oligopeptide transporter activity"/>
    <property type="evidence" value="ECO:0007669"/>
    <property type="project" value="TreeGrafter"/>
</dbReference>
<feature type="transmembrane region" description="Helical" evidence="10">
    <location>
        <begin position="684"/>
        <end position="706"/>
    </location>
</feature>
<proteinExistence type="inferred from homology"/>
<sequence length="1238" mass="135053">MSDSSGLTEKEGYVQKSPDNTNGENTQIQNRKAFLRIFTYGHPILYVLEFIATLGAIGSGVAMVMVNLVMGQFITLLEDVTRTGQISDNFMSAARKPALNFVYIGIARFGCTYIYSSLFTYVSFHLTRNIRHSYLRAAFSQEIGFFDQGVGGSISMQATSNGKLIQSGTSFVAAFVIAFMTQWKLALIVSSIVPVLVLVVGGVAIIDGQIEIKILKIYGQAGSYAENILGSIRTIHAFSLRPRVIAKYETFLQNAFSHGMKKNLLYGVMFGGEYFVVYSGMGLAFWQGVHMISQGEISDVGVVFTVLFSVIVAASSIMNIAPHMVAFGRAASAASEMFSLIDRTSAINPFDASGEKLDKTKGVIHLSSVGFSYPTRPNVRVLEDFTLHIPAGKVTALVGPSGSGKSTIVGILERWYNPAAGTITVDGRDIKDINLTWLRTNIRLVQQEPVLFNGSVFDNIANGLVGTEWETSPRDEQMTLVEEAAKLAFAHDFIIDLPQSYETRIGERGGLLSGGQKQRIAIARSIISRPKILLLDEATSALDPHAEGIVQQALDSASQNRTTVVIAHKLATIRNADNIVVMSKGTIVEQGRHQDLVDLHGVYSTLVKAQDLSTTGAMDDAENSQLCDSMVNKMVEPVQSLATVETAAEESLALLRSREDHDLYPKSGIIHAIYRLVRSTPELVYWYLLTAVSCVAGAGLFPGQAILLGNITSVFTSPNMVSRGNFIALMFFVMAIGCLFVYFVLGWASNMIAQTLSKKTRKEILDSILRQDLQFFDRPENTVGALNSRLDSYPQAIFELMGFNVALVILSVFNVLASSVLSLAVSWKLGLVGVFVGLPPMMLAGYVRIRLETKMDSDMGKRFSTSSSIASESIMAIRTVSSLAIESSVLKRYSNELDKAIRGDQTPNRWGSKLISQGDITIYQFMVSFMGVYFCGQATGQMFSFISSFTKACQAANYYFWLNELQPTIRETDRNRDDGPKQNCSSIGLEDVKFSYPLAPDNRVLKGISLQIQPGEFVAFVGGSGCGKSTMVSLLERFYDPTSGIITIDSSDSLASINPLLYRTHLALVQQEPTLFPGSIRENISQGVDMGVTESISDAKIEEACRAANVWEFIASLPEGLATPCGSSGSQLSGGQRQRIAIARALIRKPKVILLDEATSALDTESERMVQTALADAAAEEDRITIAIAHRLSTVRNANRIFVFYRGRIVEAGTHQELIGQGGMYAKMCEAQKLDSGA</sequence>
<evidence type="ECO:0000259" key="12">
    <source>
        <dbReference type="PROSITE" id="PS50929"/>
    </source>
</evidence>
<dbReference type="OrthoDB" id="6500128at2759"/>
<dbReference type="InterPro" id="IPR017871">
    <property type="entry name" value="ABC_transporter-like_CS"/>
</dbReference>
<keyword evidence="13" id="KW-0378">Hydrolase</keyword>
<dbReference type="FunFam" id="3.40.50.300:FF:001530">
    <property type="entry name" value="ABC multidrug transporter (Eurofung)"/>
    <property type="match status" value="1"/>
</dbReference>
<accession>A0A9P9JAE1</accession>
<dbReference type="EMBL" id="JAGMUU010000007">
    <property type="protein sequence ID" value="KAH7149015.1"/>
    <property type="molecule type" value="Genomic_DNA"/>
</dbReference>
<dbReference type="Gene3D" id="1.20.1560.10">
    <property type="entry name" value="ABC transporter type 1, transmembrane domain"/>
    <property type="match status" value="1"/>
</dbReference>
<evidence type="ECO:0000256" key="10">
    <source>
        <dbReference type="SAM" id="Phobius"/>
    </source>
</evidence>
<feature type="domain" description="ABC transmembrane type-1" evidence="12">
    <location>
        <begin position="688"/>
        <end position="902"/>
    </location>
</feature>
<dbReference type="AlphaFoldDB" id="A0A9P9JAE1"/>
<dbReference type="PANTHER" id="PTHR43394:SF1">
    <property type="entry name" value="ATP-BINDING CASSETTE SUB-FAMILY B MEMBER 10, MITOCHONDRIAL"/>
    <property type="match status" value="1"/>
</dbReference>
<organism evidence="13 14">
    <name type="scientific">Dactylonectria estremocensis</name>
    <dbReference type="NCBI Taxonomy" id="1079267"/>
    <lineage>
        <taxon>Eukaryota</taxon>
        <taxon>Fungi</taxon>
        <taxon>Dikarya</taxon>
        <taxon>Ascomycota</taxon>
        <taxon>Pezizomycotina</taxon>
        <taxon>Sordariomycetes</taxon>
        <taxon>Hypocreomycetidae</taxon>
        <taxon>Hypocreales</taxon>
        <taxon>Nectriaceae</taxon>
        <taxon>Dactylonectria</taxon>
    </lineage>
</organism>
<dbReference type="GO" id="GO:0005524">
    <property type="term" value="F:ATP binding"/>
    <property type="evidence" value="ECO:0007669"/>
    <property type="project" value="UniProtKB-KW"/>
</dbReference>
<evidence type="ECO:0000256" key="4">
    <source>
        <dbReference type="ARBA" id="ARBA00022692"/>
    </source>
</evidence>
<keyword evidence="8 10" id="KW-0472">Membrane</keyword>
<dbReference type="GO" id="GO:0005743">
    <property type="term" value="C:mitochondrial inner membrane"/>
    <property type="evidence" value="ECO:0007669"/>
    <property type="project" value="TreeGrafter"/>
</dbReference>
<dbReference type="InterPro" id="IPR039421">
    <property type="entry name" value="Type_1_exporter"/>
</dbReference>
<dbReference type="Pfam" id="PF00664">
    <property type="entry name" value="ABC_membrane"/>
    <property type="match status" value="2"/>
</dbReference>
<dbReference type="PROSITE" id="PS50893">
    <property type="entry name" value="ABC_TRANSPORTER_2"/>
    <property type="match status" value="2"/>
</dbReference>
<dbReference type="FunFam" id="3.40.50.300:FF:000913">
    <property type="entry name" value="ABC multidrug transporter SitT"/>
    <property type="match status" value="1"/>
</dbReference>
<feature type="transmembrane region" description="Helical" evidence="10">
    <location>
        <begin position="101"/>
        <end position="124"/>
    </location>
</feature>
<gene>
    <name evidence="13" type="ORF">B0J13DRAFT_662792</name>
</gene>
<dbReference type="PROSITE" id="PS50929">
    <property type="entry name" value="ABC_TM1F"/>
    <property type="match status" value="2"/>
</dbReference>
<dbReference type="GO" id="GO:0090374">
    <property type="term" value="P:oligopeptide export from mitochondrion"/>
    <property type="evidence" value="ECO:0007669"/>
    <property type="project" value="TreeGrafter"/>
</dbReference>
<keyword evidence="5" id="KW-0547">Nucleotide-binding</keyword>
<dbReference type="SUPFAM" id="SSF90123">
    <property type="entry name" value="ABC transporter transmembrane region"/>
    <property type="match status" value="2"/>
</dbReference>
<dbReference type="CDD" id="cd18578">
    <property type="entry name" value="ABC_6TM_Pgp_ABCB1_D2_like"/>
    <property type="match status" value="1"/>
</dbReference>
<feature type="transmembrane region" description="Helical" evidence="10">
    <location>
        <begin position="796"/>
        <end position="817"/>
    </location>
</feature>
<dbReference type="SUPFAM" id="SSF52540">
    <property type="entry name" value="P-loop containing nucleoside triphosphate hydrolases"/>
    <property type="match status" value="2"/>
</dbReference>
<comment type="subcellular location">
    <subcellularLocation>
        <location evidence="2">Endomembrane system</location>
    </subcellularLocation>
    <subcellularLocation>
        <location evidence="1">Membrane</location>
        <topology evidence="1">Multi-pass membrane protein</topology>
    </subcellularLocation>
</comment>
<feature type="domain" description="ABC transporter" evidence="11">
    <location>
        <begin position="987"/>
        <end position="1231"/>
    </location>
</feature>
<evidence type="ECO:0000256" key="9">
    <source>
        <dbReference type="SAM" id="MobiDB-lite"/>
    </source>
</evidence>
<feature type="transmembrane region" description="Helical" evidence="10">
    <location>
        <begin position="829"/>
        <end position="849"/>
    </location>
</feature>
<dbReference type="SMART" id="SM00382">
    <property type="entry name" value="AAA"/>
    <property type="match status" value="2"/>
</dbReference>
<evidence type="ECO:0000259" key="11">
    <source>
        <dbReference type="PROSITE" id="PS50893"/>
    </source>
</evidence>
<feature type="domain" description="ABC transporter" evidence="11">
    <location>
        <begin position="364"/>
        <end position="609"/>
    </location>
</feature>
<dbReference type="InterPro" id="IPR027417">
    <property type="entry name" value="P-loop_NTPase"/>
</dbReference>
<keyword evidence="4 10" id="KW-0812">Transmembrane</keyword>
<dbReference type="InterPro" id="IPR003593">
    <property type="entry name" value="AAA+_ATPase"/>
</dbReference>
<evidence type="ECO:0000256" key="1">
    <source>
        <dbReference type="ARBA" id="ARBA00004141"/>
    </source>
</evidence>
<dbReference type="InterPro" id="IPR036640">
    <property type="entry name" value="ABC1_TM_sf"/>
</dbReference>
<dbReference type="GO" id="GO:0016887">
    <property type="term" value="F:ATP hydrolysis activity"/>
    <property type="evidence" value="ECO:0007669"/>
    <property type="project" value="InterPro"/>
</dbReference>
<dbReference type="CDD" id="cd03249">
    <property type="entry name" value="ABC_MTABC3_MDL1_MDL2"/>
    <property type="match status" value="1"/>
</dbReference>
<evidence type="ECO:0000313" key="13">
    <source>
        <dbReference type="EMBL" id="KAH7149015.1"/>
    </source>
</evidence>
<feature type="transmembrane region" description="Helical" evidence="10">
    <location>
        <begin position="726"/>
        <end position="748"/>
    </location>
</feature>
<evidence type="ECO:0000256" key="8">
    <source>
        <dbReference type="ARBA" id="ARBA00023136"/>
    </source>
</evidence>
<dbReference type="InterPro" id="IPR011527">
    <property type="entry name" value="ABC1_TM_dom"/>
</dbReference>
<feature type="transmembrane region" description="Helical" evidence="10">
    <location>
        <begin position="264"/>
        <end position="288"/>
    </location>
</feature>
<dbReference type="Gene3D" id="3.40.50.300">
    <property type="entry name" value="P-loop containing nucleotide triphosphate hydrolases"/>
    <property type="match status" value="2"/>
</dbReference>
<dbReference type="GO" id="GO:0012505">
    <property type="term" value="C:endomembrane system"/>
    <property type="evidence" value="ECO:0007669"/>
    <property type="project" value="UniProtKB-SubCell"/>
</dbReference>
<reference evidence="13" key="1">
    <citation type="journal article" date="2021" name="Nat. Commun.">
        <title>Genetic determinants of endophytism in the Arabidopsis root mycobiome.</title>
        <authorList>
            <person name="Mesny F."/>
            <person name="Miyauchi S."/>
            <person name="Thiergart T."/>
            <person name="Pickel B."/>
            <person name="Atanasova L."/>
            <person name="Karlsson M."/>
            <person name="Huettel B."/>
            <person name="Barry K.W."/>
            <person name="Haridas S."/>
            <person name="Chen C."/>
            <person name="Bauer D."/>
            <person name="Andreopoulos W."/>
            <person name="Pangilinan J."/>
            <person name="LaButti K."/>
            <person name="Riley R."/>
            <person name="Lipzen A."/>
            <person name="Clum A."/>
            <person name="Drula E."/>
            <person name="Henrissat B."/>
            <person name="Kohler A."/>
            <person name="Grigoriev I.V."/>
            <person name="Martin F.M."/>
            <person name="Hacquard S."/>
        </authorList>
    </citation>
    <scope>NUCLEOTIDE SEQUENCE</scope>
    <source>
        <strain evidence="13">MPI-CAGE-AT-0021</strain>
    </source>
</reference>
<keyword evidence="7 10" id="KW-1133">Transmembrane helix</keyword>
<dbReference type="Proteomes" id="UP000717696">
    <property type="component" value="Unassembled WGS sequence"/>
</dbReference>
<keyword evidence="14" id="KW-1185">Reference proteome</keyword>
<comment type="similarity">
    <text evidence="3">Belongs to the ABC transporter superfamily. ABCB family. Multidrug resistance exporter (TC 3.A.1.201) subfamily.</text>
</comment>
<feature type="transmembrane region" description="Helical" evidence="10">
    <location>
        <begin position="187"/>
        <end position="206"/>
    </location>
</feature>
<name>A0A9P9JAE1_9HYPO</name>
<evidence type="ECO:0000256" key="6">
    <source>
        <dbReference type="ARBA" id="ARBA00022840"/>
    </source>
</evidence>
<feature type="transmembrane region" description="Helical" evidence="10">
    <location>
        <begin position="300"/>
        <end position="321"/>
    </location>
</feature>